<sequence>MNCPMCGGSVMLEVGPDRPFSTSPTDALLSATEDESIEVFRDCWDCGWHEERQIRVESIETTEGDEVAVKRANLIAEITDELAAIESPATLEDTLAEVRQHRRVETSSDETGGGTME</sequence>
<organism evidence="1 2">
    <name type="scientific">Natronomonas aquatica</name>
    <dbReference type="NCBI Taxonomy" id="2841590"/>
    <lineage>
        <taxon>Archaea</taxon>
        <taxon>Methanobacteriati</taxon>
        <taxon>Methanobacteriota</taxon>
        <taxon>Stenosarchaea group</taxon>
        <taxon>Halobacteria</taxon>
        <taxon>Halobacteriales</taxon>
        <taxon>Natronomonadaceae</taxon>
        <taxon>Natronomonas</taxon>
    </lineage>
</organism>
<reference evidence="1" key="1">
    <citation type="journal article" date="2023" name="Front. Microbiol.">
        <title>Genomic-based phylogenetic and metabolic analyses of the genus Natronomonas, and description of Natronomonas aquatica sp. nov.</title>
        <authorList>
            <person name="Garcia-Roldan A."/>
            <person name="Duran-Viseras A."/>
            <person name="de la Haba R.R."/>
            <person name="Corral P."/>
            <person name="Sanchez-Porro C."/>
            <person name="Ventosa A."/>
        </authorList>
    </citation>
    <scope>NUCLEOTIDE SEQUENCE</scope>
    <source>
        <strain evidence="1">F2-12</strain>
    </source>
</reference>
<name>A0A9R1CW89_9EURY</name>
<evidence type="ECO:0000313" key="1">
    <source>
        <dbReference type="EMBL" id="MCQ4334923.1"/>
    </source>
</evidence>
<gene>
    <name evidence="1" type="ORF">KM295_15840</name>
</gene>
<comment type="caution">
    <text evidence="1">The sequence shown here is derived from an EMBL/GenBank/DDBJ whole genome shotgun (WGS) entry which is preliminary data.</text>
</comment>
<proteinExistence type="predicted"/>
<keyword evidence="2" id="KW-1185">Reference proteome</keyword>
<dbReference type="Pfam" id="PF26407">
    <property type="entry name" value="DUF8105"/>
    <property type="match status" value="1"/>
</dbReference>
<evidence type="ECO:0000313" key="2">
    <source>
        <dbReference type="Proteomes" id="UP001139494"/>
    </source>
</evidence>
<dbReference type="RefSeq" id="WP_418904817.1">
    <property type="nucleotide sequence ID" value="NZ_JAHLKM010000046.1"/>
</dbReference>
<protein>
    <recommendedName>
        <fullName evidence="3">Small CPxCG-related zinc finger protein</fullName>
    </recommendedName>
</protein>
<accession>A0A9R1CW89</accession>
<dbReference type="Proteomes" id="UP001139494">
    <property type="component" value="Unassembled WGS sequence"/>
</dbReference>
<dbReference type="AlphaFoldDB" id="A0A9R1CW89"/>
<evidence type="ECO:0008006" key="3">
    <source>
        <dbReference type="Google" id="ProtNLM"/>
    </source>
</evidence>
<dbReference type="InterPro" id="IPR058418">
    <property type="entry name" value="DUF8105"/>
</dbReference>
<dbReference type="EMBL" id="JAHLKM010000046">
    <property type="protein sequence ID" value="MCQ4334923.1"/>
    <property type="molecule type" value="Genomic_DNA"/>
</dbReference>